<dbReference type="PANTHER" id="PTHR30625:SF17">
    <property type="entry name" value="TOLQ-RELATED"/>
    <property type="match status" value="1"/>
</dbReference>
<dbReference type="Pfam" id="PF01618">
    <property type="entry name" value="MotA_ExbB"/>
    <property type="match status" value="1"/>
</dbReference>
<dbReference type="STRING" id="497964.CfE428DRAFT_0053"/>
<evidence type="ECO:0000256" key="4">
    <source>
        <dbReference type="ARBA" id="ARBA00022989"/>
    </source>
</evidence>
<evidence type="ECO:0000256" key="2">
    <source>
        <dbReference type="ARBA" id="ARBA00022475"/>
    </source>
</evidence>
<organism evidence="10 11">
    <name type="scientific">Chthoniobacter flavus Ellin428</name>
    <dbReference type="NCBI Taxonomy" id="497964"/>
    <lineage>
        <taxon>Bacteria</taxon>
        <taxon>Pseudomonadati</taxon>
        <taxon>Verrucomicrobiota</taxon>
        <taxon>Spartobacteria</taxon>
        <taxon>Chthoniobacterales</taxon>
        <taxon>Chthoniobacteraceae</taxon>
        <taxon>Chthoniobacter</taxon>
    </lineage>
</organism>
<keyword evidence="6" id="KW-0653">Protein transport</keyword>
<dbReference type="RefSeq" id="WP_006977380.1">
    <property type="nucleotide sequence ID" value="NZ_ABVL01000001.1"/>
</dbReference>
<keyword evidence="4 7" id="KW-1133">Transmembrane helix</keyword>
<dbReference type="GO" id="GO:0005886">
    <property type="term" value="C:plasma membrane"/>
    <property type="evidence" value="ECO:0007669"/>
    <property type="project" value="UniProtKB-SubCell"/>
</dbReference>
<feature type="transmembrane region" description="Helical" evidence="7">
    <location>
        <begin position="52"/>
        <end position="73"/>
    </location>
</feature>
<comment type="caution">
    <text evidence="10">The sequence shown here is derived from an EMBL/GenBank/DDBJ whole genome shotgun (WGS) entry which is preliminary data.</text>
</comment>
<evidence type="ECO:0000256" key="1">
    <source>
        <dbReference type="ARBA" id="ARBA00004651"/>
    </source>
</evidence>
<accession>B4CTQ1</accession>
<evidence type="ECO:0000256" key="3">
    <source>
        <dbReference type="ARBA" id="ARBA00022692"/>
    </source>
</evidence>
<dbReference type="InterPro" id="IPR050790">
    <property type="entry name" value="ExbB/TolQ_transport"/>
</dbReference>
<dbReference type="InterPro" id="IPR002898">
    <property type="entry name" value="MotA_ExbB_proton_chnl"/>
</dbReference>
<evidence type="ECO:0000256" key="7">
    <source>
        <dbReference type="SAM" id="Phobius"/>
    </source>
</evidence>
<dbReference type="AlphaFoldDB" id="B4CTQ1"/>
<protein>
    <submittedName>
        <fullName evidence="10">MotA/TolQ/ExbB proton channel</fullName>
    </submittedName>
</protein>
<feature type="domain" description="MotA/TolQ/ExbB proton channel" evidence="9">
    <location>
        <begin position="114"/>
        <end position="227"/>
    </location>
</feature>
<evidence type="ECO:0000256" key="8">
    <source>
        <dbReference type="SAM" id="SignalP"/>
    </source>
</evidence>
<evidence type="ECO:0000313" key="10">
    <source>
        <dbReference type="EMBL" id="EDY21928.1"/>
    </source>
</evidence>
<dbReference type="GO" id="GO:0017038">
    <property type="term" value="P:protein import"/>
    <property type="evidence" value="ECO:0007669"/>
    <property type="project" value="TreeGrafter"/>
</dbReference>
<keyword evidence="5 7" id="KW-0472">Membrane</keyword>
<keyword evidence="8" id="KW-0732">Signal</keyword>
<dbReference type="PANTHER" id="PTHR30625">
    <property type="entry name" value="PROTEIN TOLQ"/>
    <property type="match status" value="1"/>
</dbReference>
<comment type="subcellular location">
    <subcellularLocation>
        <location evidence="1">Cell membrane</location>
        <topology evidence="1">Multi-pass membrane protein</topology>
    </subcellularLocation>
    <subcellularLocation>
        <location evidence="6">Membrane</location>
        <topology evidence="6">Multi-pass membrane protein</topology>
    </subcellularLocation>
</comment>
<keyword evidence="11" id="KW-1185">Reference proteome</keyword>
<gene>
    <name evidence="10" type="ORF">CfE428DRAFT_0053</name>
</gene>
<dbReference type="InParanoid" id="B4CTQ1"/>
<feature type="transmembrane region" description="Helical" evidence="7">
    <location>
        <begin position="200"/>
        <end position="221"/>
    </location>
</feature>
<proteinExistence type="inferred from homology"/>
<reference evidence="10 11" key="1">
    <citation type="journal article" date="2011" name="J. Bacteriol.">
        <title>Genome sequence of Chthoniobacter flavus Ellin428, an aerobic heterotrophic soil bacterium.</title>
        <authorList>
            <person name="Kant R."/>
            <person name="van Passel M.W."/>
            <person name="Palva A."/>
            <person name="Lucas S."/>
            <person name="Lapidus A."/>
            <person name="Glavina Del Rio T."/>
            <person name="Dalin E."/>
            <person name="Tice H."/>
            <person name="Bruce D."/>
            <person name="Goodwin L."/>
            <person name="Pitluck S."/>
            <person name="Larimer F.W."/>
            <person name="Land M.L."/>
            <person name="Hauser L."/>
            <person name="Sangwan P."/>
            <person name="de Vos W.M."/>
            <person name="Janssen P.H."/>
            <person name="Smidt H."/>
        </authorList>
    </citation>
    <scope>NUCLEOTIDE SEQUENCE [LARGE SCALE GENOMIC DNA]</scope>
    <source>
        <strain evidence="10 11">Ellin428</strain>
    </source>
</reference>
<dbReference type="Proteomes" id="UP000005824">
    <property type="component" value="Unassembled WGS sequence"/>
</dbReference>
<evidence type="ECO:0000259" key="9">
    <source>
        <dbReference type="Pfam" id="PF01618"/>
    </source>
</evidence>
<evidence type="ECO:0000256" key="6">
    <source>
        <dbReference type="RuleBase" id="RU004057"/>
    </source>
</evidence>
<evidence type="ECO:0000256" key="5">
    <source>
        <dbReference type="ARBA" id="ARBA00023136"/>
    </source>
</evidence>
<name>B4CTQ1_9BACT</name>
<dbReference type="EMBL" id="ABVL01000001">
    <property type="protein sequence ID" value="EDY21928.1"/>
    <property type="molecule type" value="Genomic_DNA"/>
</dbReference>
<keyword evidence="2" id="KW-1003">Cell membrane</keyword>
<keyword evidence="6" id="KW-0813">Transport</keyword>
<comment type="similarity">
    <text evidence="6">Belongs to the exbB/tolQ family.</text>
</comment>
<evidence type="ECO:0000313" key="11">
    <source>
        <dbReference type="Proteomes" id="UP000005824"/>
    </source>
</evidence>
<feature type="chain" id="PRO_5002802280" evidence="8">
    <location>
        <begin position="29"/>
        <end position="304"/>
    </location>
</feature>
<keyword evidence="3 7" id="KW-0812">Transmembrane</keyword>
<feature type="transmembrane region" description="Helical" evidence="7">
    <location>
        <begin position="154"/>
        <end position="180"/>
    </location>
</feature>
<sequence length="304" mass="31923" precursor="true">MIHPRFRRYIPLALCVATVLLSRATGLAQDDGAAAAPPGGQSVFETIKEGGPLIMLIWCAIIGTSVTMVTFIIQNIMQLRKAKLAPPPLIAALQQTILAGNYQEAWETCNANRNYLANVLKSGLTRIGRGKEAVEDAVAEHGLREATMLRTRNSYLSVIGVVSPMIGLLGTVIGMMGAFRVLAGSGISDPRALSGKIGEVLLATASGLFIAIPAFVSYYVFRNISQMCIVHADDVVNSLLLDIPFDELQGVQVGDSFNSGGGAIAAGARKVSIALTTACPICGGSVTPGVNPCPHCGSTLDWEA</sequence>
<dbReference type="eggNOG" id="COG0811">
    <property type="taxonomic scope" value="Bacteria"/>
</dbReference>
<feature type="signal peptide" evidence="8">
    <location>
        <begin position="1"/>
        <end position="28"/>
    </location>
</feature>